<dbReference type="SMART" id="SM00448">
    <property type="entry name" value="REC"/>
    <property type="match status" value="1"/>
</dbReference>
<sequence>MLPNNHKISIAIVDDHPIVIQGFRSLLENNPLYEIAGCFTTGQGFMTFLQQQRVDIVLLDITLPDGNGVHFCREIDELYPEIIIVALSNLNERSIISQMFSNGAKGYLLKNLSAKELLDALNTVLEGKTVMSLEVKEILQQPDLNTLQPVPELTKREKQILQLLAEGQKSAAIAEALFISPLTVKTHRATLLHKFQVNNIVTLINRARETGLI</sequence>
<dbReference type="GO" id="GO:0003677">
    <property type="term" value="F:DNA binding"/>
    <property type="evidence" value="ECO:0007669"/>
    <property type="project" value="UniProtKB-KW"/>
</dbReference>
<evidence type="ECO:0000256" key="2">
    <source>
        <dbReference type="ARBA" id="ARBA00023125"/>
    </source>
</evidence>
<feature type="domain" description="HTH luxR-type" evidence="4">
    <location>
        <begin position="146"/>
        <end position="211"/>
    </location>
</feature>
<gene>
    <name evidence="6" type="ORF">A3860_11500</name>
</gene>
<dbReference type="Gene3D" id="1.10.10.10">
    <property type="entry name" value="Winged helix-like DNA-binding domain superfamily/Winged helix DNA-binding domain"/>
    <property type="match status" value="1"/>
</dbReference>
<dbReference type="InterPro" id="IPR001789">
    <property type="entry name" value="Sig_transdc_resp-reg_receiver"/>
</dbReference>
<dbReference type="PROSITE" id="PS50043">
    <property type="entry name" value="HTH_LUXR_2"/>
    <property type="match status" value="1"/>
</dbReference>
<keyword evidence="7" id="KW-1185">Reference proteome</keyword>
<dbReference type="PROSITE" id="PS50110">
    <property type="entry name" value="RESPONSE_REGULATORY"/>
    <property type="match status" value="1"/>
</dbReference>
<dbReference type="Proteomes" id="UP000192796">
    <property type="component" value="Unassembled WGS sequence"/>
</dbReference>
<feature type="domain" description="Response regulatory" evidence="5">
    <location>
        <begin position="9"/>
        <end position="125"/>
    </location>
</feature>
<dbReference type="PRINTS" id="PR00038">
    <property type="entry name" value="HTHLUXR"/>
</dbReference>
<dbReference type="Gene3D" id="3.40.50.2300">
    <property type="match status" value="1"/>
</dbReference>
<reference evidence="6 7" key="1">
    <citation type="submission" date="2016-03" db="EMBL/GenBank/DDBJ databases">
        <title>Niastella vici sp. nov., isolated from farmland soil.</title>
        <authorList>
            <person name="Chen L."/>
            <person name="Wang D."/>
            <person name="Yang S."/>
            <person name="Wang G."/>
        </authorList>
    </citation>
    <scope>NUCLEOTIDE SEQUENCE [LARGE SCALE GENOMIC DNA]</scope>
    <source>
        <strain evidence="6 7">DJ57</strain>
    </source>
</reference>
<dbReference type="OrthoDB" id="9797341at2"/>
<dbReference type="AlphaFoldDB" id="A0A1V9FFZ1"/>
<accession>A0A1V9FFZ1</accession>
<dbReference type="CDD" id="cd17535">
    <property type="entry name" value="REC_NarL-like"/>
    <property type="match status" value="1"/>
</dbReference>
<dbReference type="InterPro" id="IPR039420">
    <property type="entry name" value="WalR-like"/>
</dbReference>
<dbReference type="InterPro" id="IPR016032">
    <property type="entry name" value="Sig_transdc_resp-reg_C-effctor"/>
</dbReference>
<feature type="modified residue" description="4-aspartylphosphate" evidence="3">
    <location>
        <position position="60"/>
    </location>
</feature>
<dbReference type="STRING" id="1703345.A3860_11500"/>
<dbReference type="GO" id="GO:0006355">
    <property type="term" value="P:regulation of DNA-templated transcription"/>
    <property type="evidence" value="ECO:0007669"/>
    <property type="project" value="InterPro"/>
</dbReference>
<dbReference type="SUPFAM" id="SSF52172">
    <property type="entry name" value="CheY-like"/>
    <property type="match status" value="1"/>
</dbReference>
<dbReference type="InterPro" id="IPR036388">
    <property type="entry name" value="WH-like_DNA-bd_sf"/>
</dbReference>
<evidence type="ECO:0000313" key="7">
    <source>
        <dbReference type="Proteomes" id="UP000192796"/>
    </source>
</evidence>
<proteinExistence type="predicted"/>
<dbReference type="GO" id="GO:0000160">
    <property type="term" value="P:phosphorelay signal transduction system"/>
    <property type="evidence" value="ECO:0007669"/>
    <property type="project" value="InterPro"/>
</dbReference>
<protein>
    <submittedName>
        <fullName evidence="6">DNA-binding response regulator</fullName>
    </submittedName>
</protein>
<dbReference type="PANTHER" id="PTHR43214:SF43">
    <property type="entry name" value="TWO-COMPONENT RESPONSE REGULATOR"/>
    <property type="match status" value="1"/>
</dbReference>
<dbReference type="Pfam" id="PF00072">
    <property type="entry name" value="Response_reg"/>
    <property type="match status" value="1"/>
</dbReference>
<keyword evidence="1 3" id="KW-0597">Phosphoprotein</keyword>
<evidence type="ECO:0000256" key="1">
    <source>
        <dbReference type="ARBA" id="ARBA00022553"/>
    </source>
</evidence>
<dbReference type="SMART" id="SM00421">
    <property type="entry name" value="HTH_LUXR"/>
    <property type="match status" value="1"/>
</dbReference>
<dbReference type="SUPFAM" id="SSF46894">
    <property type="entry name" value="C-terminal effector domain of the bipartite response regulators"/>
    <property type="match status" value="1"/>
</dbReference>
<evidence type="ECO:0000259" key="5">
    <source>
        <dbReference type="PROSITE" id="PS50110"/>
    </source>
</evidence>
<evidence type="ECO:0000259" key="4">
    <source>
        <dbReference type="PROSITE" id="PS50043"/>
    </source>
</evidence>
<comment type="caution">
    <text evidence="6">The sequence shown here is derived from an EMBL/GenBank/DDBJ whole genome shotgun (WGS) entry which is preliminary data.</text>
</comment>
<keyword evidence="2 6" id="KW-0238">DNA-binding</keyword>
<dbReference type="PANTHER" id="PTHR43214">
    <property type="entry name" value="TWO-COMPONENT RESPONSE REGULATOR"/>
    <property type="match status" value="1"/>
</dbReference>
<organism evidence="6 7">
    <name type="scientific">Niastella vici</name>
    <dbReference type="NCBI Taxonomy" id="1703345"/>
    <lineage>
        <taxon>Bacteria</taxon>
        <taxon>Pseudomonadati</taxon>
        <taxon>Bacteroidota</taxon>
        <taxon>Chitinophagia</taxon>
        <taxon>Chitinophagales</taxon>
        <taxon>Chitinophagaceae</taxon>
        <taxon>Niastella</taxon>
    </lineage>
</organism>
<dbReference type="InterPro" id="IPR011006">
    <property type="entry name" value="CheY-like_superfamily"/>
</dbReference>
<dbReference type="CDD" id="cd06170">
    <property type="entry name" value="LuxR_C_like"/>
    <property type="match status" value="1"/>
</dbReference>
<dbReference type="InterPro" id="IPR000792">
    <property type="entry name" value="Tscrpt_reg_LuxR_C"/>
</dbReference>
<name>A0A1V9FFZ1_9BACT</name>
<evidence type="ECO:0000256" key="3">
    <source>
        <dbReference type="PROSITE-ProRule" id="PRU00169"/>
    </source>
</evidence>
<dbReference type="InterPro" id="IPR058245">
    <property type="entry name" value="NreC/VraR/RcsB-like_REC"/>
</dbReference>
<evidence type="ECO:0000313" key="6">
    <source>
        <dbReference type="EMBL" id="OQP57181.1"/>
    </source>
</evidence>
<dbReference type="RefSeq" id="WP_081156143.1">
    <property type="nucleotide sequence ID" value="NZ_LVYD01000124.1"/>
</dbReference>
<dbReference type="EMBL" id="LVYD01000124">
    <property type="protein sequence ID" value="OQP57181.1"/>
    <property type="molecule type" value="Genomic_DNA"/>
</dbReference>
<dbReference type="Pfam" id="PF00196">
    <property type="entry name" value="GerE"/>
    <property type="match status" value="1"/>
</dbReference>